<evidence type="ECO:0000256" key="5">
    <source>
        <dbReference type="ARBA" id="ARBA00023040"/>
    </source>
</evidence>
<evidence type="ECO:0000259" key="10">
    <source>
        <dbReference type="PROSITE" id="PS50262"/>
    </source>
</evidence>
<dbReference type="EMBL" id="CAJNOI010000132">
    <property type="protein sequence ID" value="CAF1109259.1"/>
    <property type="molecule type" value="Genomic_DNA"/>
</dbReference>
<dbReference type="Proteomes" id="UP000663832">
    <property type="component" value="Unassembled WGS sequence"/>
</dbReference>
<gene>
    <name evidence="11" type="ORF">BJG266_LOCUS21801</name>
    <name evidence="12" type="ORF">QVE165_LOCUS36001</name>
    <name evidence="13" type="ORF">QVE165_LOCUS40669</name>
</gene>
<comment type="subcellular location">
    <subcellularLocation>
        <location evidence="1">Cell membrane</location>
        <topology evidence="1">Multi-pass membrane protein</topology>
    </subcellularLocation>
</comment>
<protein>
    <recommendedName>
        <fullName evidence="10">G-protein coupled receptors family 1 profile domain-containing protein</fullName>
    </recommendedName>
</protein>
<name>A0A815K165_9BILA</name>
<evidence type="ECO:0000256" key="2">
    <source>
        <dbReference type="ARBA" id="ARBA00022475"/>
    </source>
</evidence>
<dbReference type="PROSITE" id="PS50262">
    <property type="entry name" value="G_PROTEIN_RECEP_F1_2"/>
    <property type="match status" value="1"/>
</dbReference>
<evidence type="ECO:0000256" key="6">
    <source>
        <dbReference type="ARBA" id="ARBA00023136"/>
    </source>
</evidence>
<dbReference type="CDD" id="cd00637">
    <property type="entry name" value="7tm_classA_rhodopsin-like"/>
    <property type="match status" value="1"/>
</dbReference>
<evidence type="ECO:0000313" key="14">
    <source>
        <dbReference type="Proteomes" id="UP000663832"/>
    </source>
</evidence>
<reference evidence="12" key="1">
    <citation type="submission" date="2021-02" db="EMBL/GenBank/DDBJ databases">
        <authorList>
            <person name="Nowell W R."/>
        </authorList>
    </citation>
    <scope>NUCLEOTIDE SEQUENCE</scope>
</reference>
<dbReference type="EMBL" id="CAJNOM010000356">
    <property type="protein sequence ID" value="CAF1387161.1"/>
    <property type="molecule type" value="Genomic_DNA"/>
</dbReference>
<feature type="transmembrane region" description="Helical" evidence="9">
    <location>
        <begin position="53"/>
        <end position="74"/>
    </location>
</feature>
<keyword evidence="5" id="KW-0297">G-protein coupled receptor</keyword>
<comment type="caution">
    <text evidence="12">The sequence shown here is derived from an EMBL/GenBank/DDBJ whole genome shotgun (WGS) entry which is preliminary data.</text>
</comment>
<evidence type="ECO:0000313" key="12">
    <source>
        <dbReference type="EMBL" id="CAF1387161.1"/>
    </source>
</evidence>
<keyword evidence="8" id="KW-0807">Transducer</keyword>
<sequence>MENITDLTVNDVNNNVTDIIQIFLFTFIIIVSNIYIILVLIKKTLRSAKFTWLTVNVCFASVIFAIMQLLSIGIRLNNIPETSVSCHSKGFIVDMSTCHIMYSHCICSLCRLFSIKYPHKPFFKSSRWLLINIGMSWFIGIFMALPLLFFDNFTCSGNYGKRFLQIYTSFSTILIPVIIVAICNIAIFRYVRQSTKRIRSISENQTNTNQLSQRDRRLCNIMLLTFCVFVIGWIPLFIEQVFFTGGNRLNSGLIITFQILPPICLLADVIVIVYSDQPVRNVFLNVFKRH</sequence>
<evidence type="ECO:0000256" key="8">
    <source>
        <dbReference type="ARBA" id="ARBA00023224"/>
    </source>
</evidence>
<feature type="transmembrane region" description="Helical" evidence="9">
    <location>
        <begin position="253"/>
        <end position="274"/>
    </location>
</feature>
<evidence type="ECO:0000256" key="7">
    <source>
        <dbReference type="ARBA" id="ARBA00023170"/>
    </source>
</evidence>
<dbReference type="Proteomes" id="UP000663877">
    <property type="component" value="Unassembled WGS sequence"/>
</dbReference>
<dbReference type="OrthoDB" id="10017351at2759"/>
<dbReference type="GO" id="GO:0005886">
    <property type="term" value="C:plasma membrane"/>
    <property type="evidence" value="ECO:0007669"/>
    <property type="project" value="UniProtKB-SubCell"/>
</dbReference>
<keyword evidence="4 9" id="KW-1133">Transmembrane helix</keyword>
<dbReference type="GO" id="GO:0004930">
    <property type="term" value="F:G protein-coupled receptor activity"/>
    <property type="evidence" value="ECO:0007669"/>
    <property type="project" value="UniProtKB-KW"/>
</dbReference>
<feature type="transmembrane region" description="Helical" evidence="9">
    <location>
        <begin position="20"/>
        <end position="41"/>
    </location>
</feature>
<dbReference type="InterPro" id="IPR000276">
    <property type="entry name" value="GPCR_Rhodpsn"/>
</dbReference>
<evidence type="ECO:0000256" key="4">
    <source>
        <dbReference type="ARBA" id="ARBA00022989"/>
    </source>
</evidence>
<evidence type="ECO:0000256" key="3">
    <source>
        <dbReference type="ARBA" id="ARBA00022692"/>
    </source>
</evidence>
<dbReference type="PRINTS" id="PR00237">
    <property type="entry name" value="GPCRRHODOPSN"/>
</dbReference>
<evidence type="ECO:0000256" key="9">
    <source>
        <dbReference type="SAM" id="Phobius"/>
    </source>
</evidence>
<dbReference type="Pfam" id="PF00001">
    <property type="entry name" value="7tm_1"/>
    <property type="match status" value="1"/>
</dbReference>
<keyword evidence="14" id="KW-1185">Reference proteome</keyword>
<dbReference type="Gene3D" id="1.20.1070.10">
    <property type="entry name" value="Rhodopsin 7-helix transmembrane proteins"/>
    <property type="match status" value="1"/>
</dbReference>
<feature type="transmembrane region" description="Helical" evidence="9">
    <location>
        <begin position="99"/>
        <end position="117"/>
    </location>
</feature>
<feature type="domain" description="G-protein coupled receptors family 1 profile" evidence="10">
    <location>
        <begin position="32"/>
        <end position="238"/>
    </location>
</feature>
<keyword evidence="2" id="KW-1003">Cell membrane</keyword>
<dbReference type="EMBL" id="CAJNOM010000472">
    <property type="protein sequence ID" value="CAF1456927.1"/>
    <property type="molecule type" value="Genomic_DNA"/>
</dbReference>
<dbReference type="PANTHER" id="PTHR24228:SF59">
    <property type="entry name" value="NEUROPEPTIDE RECEPTOR 15"/>
    <property type="match status" value="1"/>
</dbReference>
<accession>A0A815K165</accession>
<keyword evidence="7" id="KW-0675">Receptor</keyword>
<feature type="transmembrane region" description="Helical" evidence="9">
    <location>
        <begin position="218"/>
        <end position="238"/>
    </location>
</feature>
<keyword evidence="3 9" id="KW-0812">Transmembrane</keyword>
<dbReference type="InterPro" id="IPR017452">
    <property type="entry name" value="GPCR_Rhodpsn_7TM"/>
</dbReference>
<feature type="transmembrane region" description="Helical" evidence="9">
    <location>
        <begin position="170"/>
        <end position="191"/>
    </location>
</feature>
<dbReference type="PANTHER" id="PTHR24228">
    <property type="entry name" value="B2 BRADYKININ RECEPTOR/ANGIOTENSIN II RECEPTOR"/>
    <property type="match status" value="1"/>
</dbReference>
<evidence type="ECO:0000313" key="13">
    <source>
        <dbReference type="EMBL" id="CAF1456927.1"/>
    </source>
</evidence>
<dbReference type="SUPFAM" id="SSF81321">
    <property type="entry name" value="Family A G protein-coupled receptor-like"/>
    <property type="match status" value="1"/>
</dbReference>
<keyword evidence="6 9" id="KW-0472">Membrane</keyword>
<evidence type="ECO:0000256" key="1">
    <source>
        <dbReference type="ARBA" id="ARBA00004651"/>
    </source>
</evidence>
<dbReference type="AlphaFoldDB" id="A0A815K165"/>
<proteinExistence type="predicted"/>
<organism evidence="12 14">
    <name type="scientific">Adineta steineri</name>
    <dbReference type="NCBI Taxonomy" id="433720"/>
    <lineage>
        <taxon>Eukaryota</taxon>
        <taxon>Metazoa</taxon>
        <taxon>Spiralia</taxon>
        <taxon>Gnathifera</taxon>
        <taxon>Rotifera</taxon>
        <taxon>Eurotatoria</taxon>
        <taxon>Bdelloidea</taxon>
        <taxon>Adinetida</taxon>
        <taxon>Adinetidae</taxon>
        <taxon>Adineta</taxon>
    </lineage>
</organism>
<feature type="transmembrane region" description="Helical" evidence="9">
    <location>
        <begin position="129"/>
        <end position="150"/>
    </location>
</feature>
<evidence type="ECO:0000313" key="11">
    <source>
        <dbReference type="EMBL" id="CAF1109259.1"/>
    </source>
</evidence>